<evidence type="ECO:0000313" key="8">
    <source>
        <dbReference type="EMBL" id="WLS01123.1"/>
    </source>
</evidence>
<keyword evidence="3" id="KW-0732">Signal</keyword>
<dbReference type="RefSeq" id="WP_306041414.1">
    <property type="nucleotide sequence ID" value="NZ_CP132307.1"/>
</dbReference>
<dbReference type="EMBL" id="CP132307">
    <property type="protein sequence ID" value="WLS01123.1"/>
    <property type="molecule type" value="Genomic_DNA"/>
</dbReference>
<evidence type="ECO:0000256" key="1">
    <source>
        <dbReference type="ARBA" id="ARBA00004418"/>
    </source>
</evidence>
<dbReference type="NCBIfam" id="NF010412">
    <property type="entry name" value="PRK13838.1"/>
    <property type="match status" value="1"/>
</dbReference>
<dbReference type="Pfam" id="PF10502">
    <property type="entry name" value="Peptidase_S26"/>
    <property type="match status" value="1"/>
</dbReference>
<dbReference type="Gene3D" id="2.10.109.10">
    <property type="entry name" value="Umud Fragment, subunit A"/>
    <property type="match status" value="1"/>
</dbReference>
<evidence type="ECO:0000256" key="4">
    <source>
        <dbReference type="ARBA" id="ARBA00022764"/>
    </source>
</evidence>
<evidence type="ECO:0000259" key="7">
    <source>
        <dbReference type="Pfam" id="PF10502"/>
    </source>
</evidence>
<accession>A0AA50CS86</accession>
<dbReference type="AlphaFoldDB" id="A0AA50CS86"/>
<keyword evidence="6" id="KW-1133">Transmembrane helix</keyword>
<dbReference type="InterPro" id="IPR036286">
    <property type="entry name" value="LexA/Signal_pep-like_sf"/>
</dbReference>
<evidence type="ECO:0000256" key="3">
    <source>
        <dbReference type="ARBA" id="ARBA00022729"/>
    </source>
</evidence>
<protein>
    <submittedName>
        <fullName evidence="8">Conjugative transfer signal peptidase TraF</fullName>
    </submittedName>
</protein>
<comment type="similarity">
    <text evidence="2">Belongs to the peptidase S26C family.</text>
</comment>
<evidence type="ECO:0000256" key="6">
    <source>
        <dbReference type="SAM" id="Phobius"/>
    </source>
</evidence>
<dbReference type="Proteomes" id="UP001234585">
    <property type="component" value="Plasmid unnamed5"/>
</dbReference>
<keyword evidence="5" id="KW-0184">Conjugation</keyword>
<sequence>MTDARSRTASRARQQWMVVVVIATGLVVAITVLVAGAAAGYRLNMTASEPLGIWRIRPLKRPPAVGDLVFICPPETEAFSEARVRGYLRSGVCPTGDAPLIKMVIAIEGQRIEIGADVRIDGLRIPQTTIVPADGKGRPLHGDAGGIVPAGRVFLYSPFVASWDSRYFGSIPASGILGLAEEVVTYAP</sequence>
<reference evidence="8 9" key="1">
    <citation type="submission" date="2023-08" db="EMBL/GenBank/DDBJ databases">
        <title>Pathogen: clinical or host-associated sample.</title>
        <authorList>
            <person name="Hergert J."/>
            <person name="Casey R."/>
            <person name="Wagner J."/>
            <person name="Young E.L."/>
            <person name="Oakeson K.F."/>
        </authorList>
    </citation>
    <scope>NUCLEOTIDE SEQUENCE [LARGE SCALE GENOMIC DNA]</scope>
    <source>
        <strain evidence="8 9">1760953</strain>
        <plasmid evidence="8 9">unnamed5</plasmid>
    </source>
</reference>
<name>A0AA50CS86_9HYPH</name>
<evidence type="ECO:0000313" key="9">
    <source>
        <dbReference type="Proteomes" id="UP001234585"/>
    </source>
</evidence>
<geneLocation type="plasmid" evidence="8 9">
    <name>unnamed5</name>
</geneLocation>
<feature type="transmembrane region" description="Helical" evidence="6">
    <location>
        <begin position="16"/>
        <end position="41"/>
    </location>
</feature>
<dbReference type="GO" id="GO:0004252">
    <property type="term" value="F:serine-type endopeptidase activity"/>
    <property type="evidence" value="ECO:0007669"/>
    <property type="project" value="InterPro"/>
</dbReference>
<keyword evidence="6" id="KW-0472">Membrane</keyword>
<keyword evidence="6" id="KW-0812">Transmembrane</keyword>
<organism evidence="8 9">
    <name type="scientific">Shinella sumterensis</name>
    <dbReference type="NCBI Taxonomy" id="1967501"/>
    <lineage>
        <taxon>Bacteria</taxon>
        <taxon>Pseudomonadati</taxon>
        <taxon>Pseudomonadota</taxon>
        <taxon>Alphaproteobacteria</taxon>
        <taxon>Hyphomicrobiales</taxon>
        <taxon>Rhizobiaceae</taxon>
        <taxon>Shinella</taxon>
    </lineage>
</organism>
<dbReference type="InterPro" id="IPR014139">
    <property type="entry name" value="Peptidase_S26C_TraF"/>
</dbReference>
<dbReference type="GO" id="GO:0006465">
    <property type="term" value="P:signal peptide processing"/>
    <property type="evidence" value="ECO:0007669"/>
    <property type="project" value="InterPro"/>
</dbReference>
<dbReference type="SUPFAM" id="SSF51306">
    <property type="entry name" value="LexA/Signal peptidase"/>
    <property type="match status" value="1"/>
</dbReference>
<proteinExistence type="inferred from homology"/>
<dbReference type="GO" id="GO:0042597">
    <property type="term" value="C:periplasmic space"/>
    <property type="evidence" value="ECO:0007669"/>
    <property type="project" value="UniProtKB-SubCell"/>
</dbReference>
<keyword evidence="8" id="KW-0614">Plasmid</keyword>
<dbReference type="InterPro" id="IPR019533">
    <property type="entry name" value="Peptidase_S26"/>
</dbReference>
<keyword evidence="9" id="KW-1185">Reference proteome</keyword>
<evidence type="ECO:0000256" key="2">
    <source>
        <dbReference type="ARBA" id="ARBA00005849"/>
    </source>
</evidence>
<keyword evidence="4" id="KW-0574">Periplasm</keyword>
<feature type="domain" description="Peptidase S26" evidence="7">
    <location>
        <begin position="14"/>
        <end position="183"/>
    </location>
</feature>
<gene>
    <name evidence="8" type="primary">traF</name>
    <name evidence="8" type="ORF">Q9313_27470</name>
</gene>
<comment type="subcellular location">
    <subcellularLocation>
        <location evidence="1">Periplasm</location>
    </subcellularLocation>
</comment>
<evidence type="ECO:0000256" key="5">
    <source>
        <dbReference type="ARBA" id="ARBA00022971"/>
    </source>
</evidence>
<dbReference type="NCBIfam" id="TIGR02771">
    <property type="entry name" value="TraF_Ti"/>
    <property type="match status" value="1"/>
</dbReference>